<name>A0A367ZSW6_9BACT</name>
<sequence>MKLPALMRDSTFPILVMVGFTLLLLLSLAVRVYLADRDLARERVAQMQAALAAESGVQLAVQSMHEILARTFPSPETPESLQRAFAEQIQTDTWLKGGLRGDTAFRIVQIKHIPEIDRPETAFLDEGLLFSVTAEGRAGRFRFRSTGVAAVSHLVRQFAVVNSLNQHYYGLPLQPWINRAGGLEKFVSANATLFQKGEVTPTGICHAPGLLYKMFMPEGKDPFQPPAGQPAMAGNYGRTWQRDGVSPCRGPLYCQTPIVVDSHTFWGPLQTALYLYRRTNGRPKIQTPDAVLALHSSRRMQVAADSREGEPPPEWFIDRDTQPGIGFRQSWRPDFRALRAFARQQGIYIDANGKGFLRGEPMDVDFHPGQHQAYSETYFGPTSVLPEQDVEEDACIVLSTAPKYNDRNNLDSAVLKGARILFAESSIYLRGDVGGDLVIVTPRHIYLTGSLNPDAHFHVFLIAGEGVGLSTTDLEKVIFEKGDDPGFAEAASYWLVNGVIYKPGAGWYGSWSKRAGSGNPVEPTGVLGRYPVRLQIQGATLEGNLQRWIQHSPPDGIQVHWARDGLDRLPVIPYSVNLLRLRTLPGE</sequence>
<dbReference type="EMBL" id="QOQW01000002">
    <property type="protein sequence ID" value="RCK81243.1"/>
    <property type="molecule type" value="Genomic_DNA"/>
</dbReference>
<evidence type="ECO:0000313" key="1">
    <source>
        <dbReference type="EMBL" id="RCK81243.1"/>
    </source>
</evidence>
<organism evidence="1 2">
    <name type="scientific">Candidatus Ozemobacter sibiricus</name>
    <dbReference type="NCBI Taxonomy" id="2268124"/>
    <lineage>
        <taxon>Bacteria</taxon>
        <taxon>Candidatus Ozemobacteria</taxon>
        <taxon>Candidatus Ozemobacterales</taxon>
        <taxon>Candidatus Ozemobacteraceae</taxon>
        <taxon>Candidatus Ozemobacter</taxon>
    </lineage>
</organism>
<proteinExistence type="predicted"/>
<dbReference type="Proteomes" id="UP000252355">
    <property type="component" value="Unassembled WGS sequence"/>
</dbReference>
<dbReference type="AlphaFoldDB" id="A0A367ZSW6"/>
<evidence type="ECO:0000313" key="2">
    <source>
        <dbReference type="Proteomes" id="UP000252355"/>
    </source>
</evidence>
<gene>
    <name evidence="1" type="ORF">OZSIB_2112</name>
</gene>
<accession>A0A367ZSW6</accession>
<comment type="caution">
    <text evidence="1">The sequence shown here is derived from an EMBL/GenBank/DDBJ whole genome shotgun (WGS) entry which is preliminary data.</text>
</comment>
<reference evidence="1 2" key="1">
    <citation type="submission" date="2018-05" db="EMBL/GenBank/DDBJ databases">
        <title>A metagenomic window into the 2 km-deep terrestrial subsurface aquifer revealed taxonomically and functionally diverse microbial community comprising novel uncultured bacterial lineages.</title>
        <authorList>
            <person name="Kadnikov V.V."/>
            <person name="Mardanov A.V."/>
            <person name="Beletsky A.V."/>
            <person name="Banks D."/>
            <person name="Pimenov N.V."/>
            <person name="Frank Y.A."/>
            <person name="Karnachuk O.V."/>
            <person name="Ravin N.V."/>
        </authorList>
    </citation>
    <scope>NUCLEOTIDE SEQUENCE [LARGE SCALE GENOMIC DNA]</scope>
    <source>
        <strain evidence="1">BY5</strain>
    </source>
</reference>
<protein>
    <submittedName>
        <fullName evidence="1">Uncharacterized protein</fullName>
    </submittedName>
</protein>